<name>A0A9P3H6J6_9FUNG</name>
<feature type="region of interest" description="Disordered" evidence="1">
    <location>
        <begin position="185"/>
        <end position="227"/>
    </location>
</feature>
<feature type="region of interest" description="Disordered" evidence="1">
    <location>
        <begin position="139"/>
        <end position="160"/>
    </location>
</feature>
<dbReference type="EMBL" id="BQFW01000004">
    <property type="protein sequence ID" value="GJJ71084.1"/>
    <property type="molecule type" value="Genomic_DNA"/>
</dbReference>
<keyword evidence="2" id="KW-0812">Transmembrane</keyword>
<dbReference type="AlphaFoldDB" id="A0A9P3H6J6"/>
<feature type="transmembrane region" description="Helical" evidence="2">
    <location>
        <begin position="31"/>
        <end position="52"/>
    </location>
</feature>
<organism evidence="3 4">
    <name type="scientific">Entomortierella parvispora</name>
    <dbReference type="NCBI Taxonomy" id="205924"/>
    <lineage>
        <taxon>Eukaryota</taxon>
        <taxon>Fungi</taxon>
        <taxon>Fungi incertae sedis</taxon>
        <taxon>Mucoromycota</taxon>
        <taxon>Mortierellomycotina</taxon>
        <taxon>Mortierellomycetes</taxon>
        <taxon>Mortierellales</taxon>
        <taxon>Mortierellaceae</taxon>
        <taxon>Entomortierella</taxon>
    </lineage>
</organism>
<accession>A0A9P3H6J6</accession>
<feature type="compositionally biased region" description="Low complexity" evidence="1">
    <location>
        <begin position="413"/>
        <end position="434"/>
    </location>
</feature>
<keyword evidence="2" id="KW-0472">Membrane</keyword>
<dbReference type="OrthoDB" id="2440824at2759"/>
<evidence type="ECO:0000256" key="2">
    <source>
        <dbReference type="SAM" id="Phobius"/>
    </source>
</evidence>
<feature type="compositionally biased region" description="Low complexity" evidence="1">
    <location>
        <begin position="339"/>
        <end position="351"/>
    </location>
</feature>
<sequence length="455" mass="48695">MAVDDSVSLQHPSAPASLSSDMHPHSNSEHILAILLGAALALVLVGVCLCFARRFLRLRDQRQQLQQLQQQQQRVSRSPSLSLSMSSSSSHSHPPPLAPMTELLHHPLQQHHQHHQQQQHQLSSTSLFSTTVASGVNSIRPFSSPSSPHPPSSAITSTAAAASTTTVPMASISIPMDLPLSNLSTLHPSAGSPSSSSSIPWMTSATSTQHNSNNNNSNTSLSESPSSSGFSLVRFFSRRASQKAPAQRQSSLRAIYLHPQRAKPAEDRTLQKRPISTTSSSDGYYWSEGGPSTMKERSADGFPIITLTSPTNSESSIPRHEDYAPSFSGQQDNTDSPYASATAAAAASTSSGSRPLWRAGAMESLDSSTPSRRRSSEKSLMPESPEYQPPNPLIPSHMFLHPLTTYTRPIASPPQTKASPTPPSSSSRSDFPPTYEEALDAGASSSCGRPPGEHS</sequence>
<feature type="region of interest" description="Disordered" evidence="1">
    <location>
        <begin position="241"/>
        <end position="455"/>
    </location>
</feature>
<feature type="compositionally biased region" description="Low complexity" evidence="1">
    <location>
        <begin position="69"/>
        <end position="90"/>
    </location>
</feature>
<gene>
    <name evidence="3" type="ORF">EMPS_03434</name>
</gene>
<feature type="compositionally biased region" description="Low complexity" evidence="1">
    <location>
        <begin position="141"/>
        <end position="160"/>
    </location>
</feature>
<feature type="compositionally biased region" description="Polar residues" evidence="1">
    <location>
        <begin position="327"/>
        <end position="337"/>
    </location>
</feature>
<feature type="compositionally biased region" description="Polar residues" evidence="1">
    <location>
        <begin position="306"/>
        <end position="316"/>
    </location>
</feature>
<reference evidence="3" key="1">
    <citation type="submission" date="2021-11" db="EMBL/GenBank/DDBJ databases">
        <authorList>
            <person name="Herlambang A."/>
            <person name="Guo Y."/>
            <person name="Takashima Y."/>
            <person name="Nishizawa T."/>
        </authorList>
    </citation>
    <scope>NUCLEOTIDE SEQUENCE</scope>
    <source>
        <strain evidence="3">E1425</strain>
    </source>
</reference>
<comment type="caution">
    <text evidence="3">The sequence shown here is derived from an EMBL/GenBank/DDBJ whole genome shotgun (WGS) entry which is preliminary data.</text>
</comment>
<protein>
    <submittedName>
        <fullName evidence="3">Uncharacterized protein</fullName>
    </submittedName>
</protein>
<evidence type="ECO:0000256" key="1">
    <source>
        <dbReference type="SAM" id="MobiDB-lite"/>
    </source>
</evidence>
<feature type="region of interest" description="Disordered" evidence="1">
    <location>
        <begin position="1"/>
        <end position="24"/>
    </location>
</feature>
<evidence type="ECO:0000313" key="3">
    <source>
        <dbReference type="EMBL" id="GJJ71084.1"/>
    </source>
</evidence>
<feature type="compositionally biased region" description="Polar residues" evidence="1">
    <location>
        <begin position="7"/>
        <end position="20"/>
    </location>
</feature>
<reference evidence="3" key="2">
    <citation type="journal article" date="2022" name="Microbiol. Resour. Announc.">
        <title>Whole-Genome Sequence of Entomortierella parvispora E1425, a Mucoromycotan Fungus Associated with Burkholderiaceae-Related Endosymbiotic Bacteria.</title>
        <authorList>
            <person name="Herlambang A."/>
            <person name="Guo Y."/>
            <person name="Takashima Y."/>
            <person name="Narisawa K."/>
            <person name="Ohta H."/>
            <person name="Nishizawa T."/>
        </authorList>
    </citation>
    <scope>NUCLEOTIDE SEQUENCE</scope>
    <source>
        <strain evidence="3">E1425</strain>
    </source>
</reference>
<keyword evidence="2" id="KW-1133">Transmembrane helix</keyword>
<keyword evidence="4" id="KW-1185">Reference proteome</keyword>
<dbReference type="Proteomes" id="UP000827284">
    <property type="component" value="Unassembled WGS sequence"/>
</dbReference>
<evidence type="ECO:0000313" key="4">
    <source>
        <dbReference type="Proteomes" id="UP000827284"/>
    </source>
</evidence>
<feature type="region of interest" description="Disordered" evidence="1">
    <location>
        <begin position="69"/>
        <end position="101"/>
    </location>
</feature>
<proteinExistence type="predicted"/>